<proteinExistence type="predicted"/>
<evidence type="ECO:0000313" key="1">
    <source>
        <dbReference type="Proteomes" id="UP000694864"/>
    </source>
</evidence>
<dbReference type="PANTHER" id="PTHR47150">
    <property type="entry name" value="OS12G0169200 PROTEIN"/>
    <property type="match status" value="1"/>
</dbReference>
<dbReference type="InterPro" id="IPR006912">
    <property type="entry name" value="Harbinger_derived_prot"/>
</dbReference>
<dbReference type="GeneID" id="104759470"/>
<dbReference type="PANTHER" id="PTHR47150:SF5">
    <property type="entry name" value="OS07G0546750 PROTEIN"/>
    <property type="match status" value="1"/>
</dbReference>
<organism evidence="1 2">
    <name type="scientific">Camelina sativa</name>
    <name type="common">False flax</name>
    <name type="synonym">Myagrum sativum</name>
    <dbReference type="NCBI Taxonomy" id="90675"/>
    <lineage>
        <taxon>Eukaryota</taxon>
        <taxon>Viridiplantae</taxon>
        <taxon>Streptophyta</taxon>
        <taxon>Embryophyta</taxon>
        <taxon>Tracheophyta</taxon>
        <taxon>Spermatophyta</taxon>
        <taxon>Magnoliopsida</taxon>
        <taxon>eudicotyledons</taxon>
        <taxon>Gunneridae</taxon>
        <taxon>Pentapetalae</taxon>
        <taxon>rosids</taxon>
        <taxon>malvids</taxon>
        <taxon>Brassicales</taxon>
        <taxon>Brassicaceae</taxon>
        <taxon>Camelineae</taxon>
        <taxon>Camelina</taxon>
    </lineage>
</organism>
<accession>A0ABM1R620</accession>
<dbReference type="Proteomes" id="UP000694864">
    <property type="component" value="Chromosome 17"/>
</dbReference>
<keyword evidence="1" id="KW-1185">Reference proteome</keyword>
<gene>
    <name evidence="2" type="primary">LOC104759470</name>
</gene>
<reference evidence="2" key="2">
    <citation type="submission" date="2025-08" db="UniProtKB">
        <authorList>
            <consortium name="RefSeq"/>
        </authorList>
    </citation>
    <scope>IDENTIFICATION</scope>
    <source>
        <tissue evidence="2">Leaf</tissue>
    </source>
</reference>
<evidence type="ECO:0000313" key="2">
    <source>
        <dbReference type="RefSeq" id="XP_019094458.1"/>
    </source>
</evidence>
<dbReference type="Pfam" id="PF04827">
    <property type="entry name" value="Plant_tran"/>
    <property type="match status" value="1"/>
</dbReference>
<name>A0ABM1R620_CAMSA</name>
<dbReference type="RefSeq" id="XP_019094458.1">
    <property type="nucleotide sequence ID" value="XM_019238913.1"/>
</dbReference>
<reference evidence="1" key="1">
    <citation type="journal article" date="2014" name="Nat. Commun.">
        <title>The emerging biofuel crop Camelina sativa retains a highly undifferentiated hexaploid genome structure.</title>
        <authorList>
            <person name="Kagale S."/>
            <person name="Koh C."/>
            <person name="Nixon J."/>
            <person name="Bollina V."/>
            <person name="Clarke W.E."/>
            <person name="Tuteja R."/>
            <person name="Spillane C."/>
            <person name="Robinson S.J."/>
            <person name="Links M.G."/>
            <person name="Clarke C."/>
            <person name="Higgins E.E."/>
            <person name="Huebert T."/>
            <person name="Sharpe A.G."/>
            <person name="Parkin I.A."/>
        </authorList>
    </citation>
    <scope>NUCLEOTIDE SEQUENCE [LARGE SCALE GENOMIC DNA]</scope>
    <source>
        <strain evidence="1">cv. DH55</strain>
    </source>
</reference>
<protein>
    <submittedName>
        <fullName evidence="2">Uncharacterized protein LOC104759470</fullName>
    </submittedName>
</protein>
<sequence length="286" mass="33425">MGSSSNHYHYQADDNHYHYQADDSDNFEGYLENIYDVSHIIPEPNQPHDRIYIERNREEGHNNLWNDYFSDTPTYPEYLFRRRFRMHKPLFMRIVQRLSTEIEYFRQTQDATGRAGLSPIQKCTAAIRQLAYGTSSDSIDEYVRIGASTARKCLHEFTAGIIQVFGDEYLRRPTQEDLHRLLYQNEQRGFPGMIGSIDCMHWGWKNCPTAWKGMYSRSTGKPTIVLEAVASYDLWIWHAFFGAPAPEVHYVVNGREYNLPYYLTDDVFTLLVDGFTAFSWFTGSTT</sequence>